<keyword evidence="2" id="KW-1185">Reference proteome</keyword>
<dbReference type="Proteomes" id="UP000198318">
    <property type="component" value="Unassembled WGS sequence"/>
</dbReference>
<accession>A0A239NF48</accession>
<evidence type="ECO:0000313" key="1">
    <source>
        <dbReference type="EMBL" id="SNT53597.1"/>
    </source>
</evidence>
<protein>
    <submittedName>
        <fullName evidence="1">Uncharacterized protein</fullName>
    </submittedName>
</protein>
<dbReference type="EMBL" id="FZOR01000040">
    <property type="protein sequence ID" value="SNT53597.1"/>
    <property type="molecule type" value="Genomic_DNA"/>
</dbReference>
<gene>
    <name evidence="1" type="ORF">SAMN05443665_104050</name>
</gene>
<sequence>MAMFWWSLDAATVAVMCGLAESSWQPEDLDATWARTGWPTPGDEPISRLVFERWDHRFHSGDRPIGVCMAGAADQVIGFFADFATFYDTTDRTAPEVKALRDAGASYPHWTFDLDAPRADFDEVWRQGRQQVAERLGRPSVEGRHSGAGWWHAVWRVGSRLIVVAQTENFESYCVYDAAALWVVEHPLDAEIPTGADVYALFFEDQPRVADREFGA</sequence>
<reference evidence="1 2" key="1">
    <citation type="submission" date="2017-06" db="EMBL/GenBank/DDBJ databases">
        <authorList>
            <person name="Kim H.J."/>
            <person name="Triplett B.A."/>
        </authorList>
    </citation>
    <scope>NUCLEOTIDE SEQUENCE [LARGE SCALE GENOMIC DNA]</scope>
    <source>
        <strain evidence="1 2">DSM 44715</strain>
    </source>
</reference>
<dbReference type="OrthoDB" id="3522501at2"/>
<dbReference type="RefSeq" id="WP_089329739.1">
    <property type="nucleotide sequence ID" value="NZ_FZOR01000040.1"/>
</dbReference>
<evidence type="ECO:0000313" key="2">
    <source>
        <dbReference type="Proteomes" id="UP000198318"/>
    </source>
</evidence>
<name>A0A239NF48_9ACTN</name>
<proteinExistence type="predicted"/>
<organism evidence="1 2">
    <name type="scientific">Actinomadura meyerae</name>
    <dbReference type="NCBI Taxonomy" id="240840"/>
    <lineage>
        <taxon>Bacteria</taxon>
        <taxon>Bacillati</taxon>
        <taxon>Actinomycetota</taxon>
        <taxon>Actinomycetes</taxon>
        <taxon>Streptosporangiales</taxon>
        <taxon>Thermomonosporaceae</taxon>
        <taxon>Actinomadura</taxon>
    </lineage>
</organism>
<dbReference type="AlphaFoldDB" id="A0A239NF48"/>